<dbReference type="GO" id="GO:0045936">
    <property type="term" value="P:negative regulation of phosphate metabolic process"/>
    <property type="evidence" value="ECO:0007669"/>
    <property type="project" value="InterPro"/>
</dbReference>
<organism evidence="3 4">
    <name type="scientific">Lacicoccus qingdaonensis</name>
    <dbReference type="NCBI Taxonomy" id="576118"/>
    <lineage>
        <taxon>Bacteria</taxon>
        <taxon>Bacillati</taxon>
        <taxon>Bacillota</taxon>
        <taxon>Bacilli</taxon>
        <taxon>Bacillales</taxon>
        <taxon>Salinicoccaceae</taxon>
        <taxon>Lacicoccus</taxon>
    </lineage>
</organism>
<comment type="similarity">
    <text evidence="1">Belongs to the PhoU family.</text>
</comment>
<feature type="domain" description="PhoU" evidence="2">
    <location>
        <begin position="120"/>
        <end position="201"/>
    </location>
</feature>
<proteinExistence type="inferred from homology"/>
<dbReference type="EMBL" id="FNFY01000010">
    <property type="protein sequence ID" value="SDK80809.1"/>
    <property type="molecule type" value="Genomic_DNA"/>
</dbReference>
<dbReference type="RefSeq" id="WP_092986048.1">
    <property type="nucleotide sequence ID" value="NZ_FNFY01000010.1"/>
</dbReference>
<dbReference type="PANTHER" id="PTHR42930:SF3">
    <property type="entry name" value="PHOSPHATE-SPECIFIC TRANSPORT SYSTEM ACCESSORY PROTEIN PHOU"/>
    <property type="match status" value="1"/>
</dbReference>
<dbReference type="GO" id="GO:0005737">
    <property type="term" value="C:cytoplasm"/>
    <property type="evidence" value="ECO:0007669"/>
    <property type="project" value="UniProtKB-SubCell"/>
</dbReference>
<evidence type="ECO:0000259" key="2">
    <source>
        <dbReference type="Pfam" id="PF01895"/>
    </source>
</evidence>
<keyword evidence="4" id="KW-1185">Reference proteome</keyword>
<evidence type="ECO:0000256" key="1">
    <source>
        <dbReference type="PIRNR" id="PIRNR003107"/>
    </source>
</evidence>
<dbReference type="AlphaFoldDB" id="A0A1G9EXE2"/>
<dbReference type="OrthoDB" id="9814256at2"/>
<evidence type="ECO:0000313" key="4">
    <source>
        <dbReference type="Proteomes" id="UP000199008"/>
    </source>
</evidence>
<dbReference type="InterPro" id="IPR026022">
    <property type="entry name" value="PhoU_dom"/>
</dbReference>
<keyword evidence="1" id="KW-0963">Cytoplasm</keyword>
<dbReference type="NCBIfam" id="TIGR02135">
    <property type="entry name" value="phoU_full"/>
    <property type="match status" value="1"/>
</dbReference>
<dbReference type="InterPro" id="IPR028366">
    <property type="entry name" value="PhoU"/>
</dbReference>
<dbReference type="SUPFAM" id="SSF109755">
    <property type="entry name" value="PhoU-like"/>
    <property type="match status" value="1"/>
</dbReference>
<name>A0A1G9EXE2_9BACL</name>
<dbReference type="Proteomes" id="UP000199008">
    <property type="component" value="Unassembled WGS sequence"/>
</dbReference>
<comment type="function">
    <text evidence="1">Plays a role in the regulation of phosphate uptake.</text>
</comment>
<dbReference type="STRING" id="576118.SAMN05216216_11041"/>
<dbReference type="PANTHER" id="PTHR42930">
    <property type="entry name" value="PHOSPHATE-SPECIFIC TRANSPORT SYSTEM ACCESSORY PROTEIN PHOU"/>
    <property type="match status" value="1"/>
</dbReference>
<dbReference type="Pfam" id="PF01895">
    <property type="entry name" value="PhoU"/>
    <property type="match status" value="2"/>
</dbReference>
<feature type="domain" description="PhoU" evidence="2">
    <location>
        <begin position="20"/>
        <end position="104"/>
    </location>
</feature>
<comment type="subunit">
    <text evidence="1">Homodimer.</text>
</comment>
<gene>
    <name evidence="3" type="ORF">SAMN05216216_11041</name>
</gene>
<protein>
    <recommendedName>
        <fullName evidence="1">Phosphate-specific transport system accessory protein PhoU</fullName>
    </recommendedName>
</protein>
<dbReference type="Gene3D" id="1.20.58.220">
    <property type="entry name" value="Phosphate transport system protein phou homolog 2, domain 2"/>
    <property type="match status" value="1"/>
</dbReference>
<comment type="subcellular location">
    <subcellularLocation>
        <location evidence="1">Cytoplasm</location>
    </subcellularLocation>
</comment>
<keyword evidence="1" id="KW-0592">Phosphate transport</keyword>
<dbReference type="PIRSF" id="PIRSF003107">
    <property type="entry name" value="PhoU"/>
    <property type="match status" value="1"/>
</dbReference>
<dbReference type="GO" id="GO:0006817">
    <property type="term" value="P:phosphate ion transport"/>
    <property type="evidence" value="ECO:0007669"/>
    <property type="project" value="UniProtKB-KW"/>
</dbReference>
<dbReference type="GO" id="GO:0030643">
    <property type="term" value="P:intracellular phosphate ion homeostasis"/>
    <property type="evidence" value="ECO:0007669"/>
    <property type="project" value="InterPro"/>
</dbReference>
<accession>A0A1G9EXE2</accession>
<evidence type="ECO:0000313" key="3">
    <source>
        <dbReference type="EMBL" id="SDK80809.1"/>
    </source>
</evidence>
<dbReference type="InterPro" id="IPR038078">
    <property type="entry name" value="PhoU-like_sf"/>
</dbReference>
<keyword evidence="1" id="KW-0813">Transport</keyword>
<sequence>MSYREKFTGELQSLTDEVIDLGVLCYDRLQGVTNLLSMDDIEPARDLVSGDVEANRREYNINSQAVTLITTQAPVATDTRIIISSIKIAYDLERISDNISNLAEVRKRVKITNEKLLLRLRTMEQLASLMLKDVYAAYLDQDTSLCKEVYERDEDIDSLFVHVTTSDIFEDSDLFVSGQSQLCAKYLERIGDHVKNIAEHVYFVITGEKIEKID</sequence>
<reference evidence="4" key="1">
    <citation type="submission" date="2016-10" db="EMBL/GenBank/DDBJ databases">
        <authorList>
            <person name="Varghese N."/>
            <person name="Submissions S."/>
        </authorList>
    </citation>
    <scope>NUCLEOTIDE SEQUENCE [LARGE SCALE GENOMIC DNA]</scope>
    <source>
        <strain evidence="4">CGMCC 1.8895</strain>
    </source>
</reference>